<dbReference type="Proteomes" id="UP000620124">
    <property type="component" value="Unassembled WGS sequence"/>
</dbReference>
<evidence type="ECO:0000313" key="14">
    <source>
        <dbReference type="Proteomes" id="UP000620124"/>
    </source>
</evidence>
<keyword evidence="4" id="KW-0256">Endoplasmic reticulum</keyword>
<proteinExistence type="predicted"/>
<dbReference type="PANTHER" id="PTHR43550">
    <property type="entry name" value="3-KETODIHYDROSPHINGOSINE REDUCTASE"/>
    <property type="match status" value="1"/>
</dbReference>
<evidence type="ECO:0000256" key="4">
    <source>
        <dbReference type="ARBA" id="ARBA00022824"/>
    </source>
</evidence>
<keyword evidence="12" id="KW-0812">Transmembrane</keyword>
<dbReference type="FunFam" id="3.40.50.720:FF:000468">
    <property type="entry name" value="Short-chain dehydrogenase, putative"/>
    <property type="match status" value="1"/>
</dbReference>
<keyword evidence="6" id="KW-0746">Sphingolipid metabolism</keyword>
<dbReference type="GO" id="GO:0006666">
    <property type="term" value="P:3-keto-sphinganine metabolic process"/>
    <property type="evidence" value="ECO:0007669"/>
    <property type="project" value="InterPro"/>
</dbReference>
<organism evidence="13 14">
    <name type="scientific">Mycena venus</name>
    <dbReference type="NCBI Taxonomy" id="2733690"/>
    <lineage>
        <taxon>Eukaryota</taxon>
        <taxon>Fungi</taxon>
        <taxon>Dikarya</taxon>
        <taxon>Basidiomycota</taxon>
        <taxon>Agaricomycotina</taxon>
        <taxon>Agaricomycetes</taxon>
        <taxon>Agaricomycetidae</taxon>
        <taxon>Agaricales</taxon>
        <taxon>Marasmiineae</taxon>
        <taxon>Mycenaceae</taxon>
        <taxon>Mycena</taxon>
    </lineage>
</organism>
<evidence type="ECO:0000256" key="10">
    <source>
        <dbReference type="ARBA" id="ARBA00044737"/>
    </source>
</evidence>
<dbReference type="Gene3D" id="3.40.50.720">
    <property type="entry name" value="NAD(P)-binding Rossmann-like Domain"/>
    <property type="match status" value="1"/>
</dbReference>
<dbReference type="PANTHER" id="PTHR43550:SF3">
    <property type="entry name" value="3-KETODIHYDROSPHINGOSINE REDUCTASE"/>
    <property type="match status" value="1"/>
</dbReference>
<reference evidence="13" key="1">
    <citation type="submission" date="2020-05" db="EMBL/GenBank/DDBJ databases">
        <title>Mycena genomes resolve the evolution of fungal bioluminescence.</title>
        <authorList>
            <person name="Tsai I.J."/>
        </authorList>
    </citation>
    <scope>NUCLEOTIDE SEQUENCE</scope>
    <source>
        <strain evidence="13">CCC161011</strain>
    </source>
</reference>
<dbReference type="GO" id="GO:0047560">
    <property type="term" value="F:3-dehydrosphinganine reductase activity"/>
    <property type="evidence" value="ECO:0007669"/>
    <property type="project" value="UniProtKB-EC"/>
</dbReference>
<dbReference type="InterPro" id="IPR045022">
    <property type="entry name" value="KDSR-like"/>
</dbReference>
<dbReference type="InterPro" id="IPR036291">
    <property type="entry name" value="NAD(P)-bd_dom_sf"/>
</dbReference>
<dbReference type="GO" id="GO:0030148">
    <property type="term" value="P:sphingolipid biosynthetic process"/>
    <property type="evidence" value="ECO:0007669"/>
    <property type="project" value="InterPro"/>
</dbReference>
<keyword evidence="5" id="KW-0521">NADP</keyword>
<feature type="transmembrane region" description="Helical" evidence="12">
    <location>
        <begin position="166"/>
        <end position="186"/>
    </location>
</feature>
<dbReference type="SUPFAM" id="SSF51735">
    <property type="entry name" value="NAD(P)-binding Rossmann-fold domains"/>
    <property type="match status" value="1"/>
</dbReference>
<dbReference type="EMBL" id="JACAZI010000009">
    <property type="protein sequence ID" value="KAF7352739.1"/>
    <property type="molecule type" value="Genomic_DNA"/>
</dbReference>
<keyword evidence="14" id="KW-1185">Reference proteome</keyword>
<evidence type="ECO:0000256" key="2">
    <source>
        <dbReference type="ARBA" id="ARBA00004760"/>
    </source>
</evidence>
<dbReference type="Pfam" id="PF00106">
    <property type="entry name" value="adh_short"/>
    <property type="match status" value="1"/>
</dbReference>
<comment type="pathway">
    <text evidence="3">Sphingolipid metabolism.</text>
</comment>
<keyword evidence="12" id="KW-0472">Membrane</keyword>
<feature type="transmembrane region" description="Helical" evidence="12">
    <location>
        <begin position="35"/>
        <end position="52"/>
    </location>
</feature>
<comment type="caution">
    <text evidence="13">The sequence shown here is derived from an EMBL/GenBank/DDBJ whole genome shotgun (WGS) entry which is preliminary data.</text>
</comment>
<accession>A0A8H6Y5E5</accession>
<evidence type="ECO:0000256" key="12">
    <source>
        <dbReference type="SAM" id="Phobius"/>
    </source>
</evidence>
<evidence type="ECO:0000256" key="9">
    <source>
        <dbReference type="ARBA" id="ARBA00026112"/>
    </source>
</evidence>
<dbReference type="GO" id="GO:0005789">
    <property type="term" value="C:endoplasmic reticulum membrane"/>
    <property type="evidence" value="ECO:0007669"/>
    <property type="project" value="TreeGrafter"/>
</dbReference>
<evidence type="ECO:0000256" key="3">
    <source>
        <dbReference type="ARBA" id="ARBA00004991"/>
    </source>
</evidence>
<name>A0A8H6Y5E5_9AGAR</name>
<keyword evidence="8" id="KW-0443">Lipid metabolism</keyword>
<sequence>MLVAFVLIFLASAVFLLGLLSMFSSNTWAPKGKHCYITGGSSGLGLALAILLTRNGADVSIVARDEEKLRKALDELEKVRQSPGQKLNSYSYSINEAGPAAEALEAVCAAHDGRCPDAIFLCAGTSTPGFFVEESEASLRKGMEMAYWVQASTALAAAKRMARDRFAGKIVFTSSVLGYMSIVGYASYSPGKHALRGLAETLRSELLLYNIGVHIFFPGTIYSPGYVEENKTKPKITLKIEESDEGMQPDLVAEALLRGVQKGNFHISADLLGNIFRSSTRGATPHNNVFMDGIYSLFGWIGLALWRRGVDTSIVGHRDPQGTHNYQAPWPNGPPPDELPLATRLTIIQLGHVCALLGLLNVWLLSTARVHLSFQPALPRKGPLRLVLILILVKLTSSAKIVGALLTPLLIGDVAHLYFYVVGSRGPALELSGLESNANNNHFSGSYTTRSPHHVAPGDRPLCRQPRQSVAQVII</sequence>
<evidence type="ECO:0000256" key="7">
    <source>
        <dbReference type="ARBA" id="ARBA00023002"/>
    </source>
</evidence>
<dbReference type="PRINTS" id="PR00081">
    <property type="entry name" value="GDHRDH"/>
</dbReference>
<dbReference type="CDD" id="cd08939">
    <property type="entry name" value="KDSR-like_SDR_c"/>
    <property type="match status" value="1"/>
</dbReference>
<dbReference type="AlphaFoldDB" id="A0A8H6Y5E5"/>
<protein>
    <recommendedName>
        <fullName evidence="9">3-dehydrosphinganine reductase</fullName>
        <ecNumber evidence="9">1.1.1.102</ecNumber>
    </recommendedName>
</protein>
<evidence type="ECO:0000256" key="1">
    <source>
        <dbReference type="ARBA" id="ARBA00004240"/>
    </source>
</evidence>
<evidence type="ECO:0000256" key="5">
    <source>
        <dbReference type="ARBA" id="ARBA00022857"/>
    </source>
</evidence>
<evidence type="ECO:0000256" key="6">
    <source>
        <dbReference type="ARBA" id="ARBA00022919"/>
    </source>
</evidence>
<evidence type="ECO:0000256" key="8">
    <source>
        <dbReference type="ARBA" id="ARBA00023098"/>
    </source>
</evidence>
<dbReference type="EC" id="1.1.1.102" evidence="9"/>
<keyword evidence="7" id="KW-0560">Oxidoreductase</keyword>
<dbReference type="InterPro" id="IPR002347">
    <property type="entry name" value="SDR_fam"/>
</dbReference>
<dbReference type="OrthoDB" id="10267115at2759"/>
<comment type="function">
    <text evidence="10">Catalyzes the reduction of 3'-oxosphinganine (3-ketodihydrosphingosine/KDS) to sphinganine (dihydrosphingosine/DHS), the second step of de novo sphingolipid biosynthesis.</text>
</comment>
<keyword evidence="12" id="KW-1133">Transmembrane helix</keyword>
<evidence type="ECO:0000256" key="11">
    <source>
        <dbReference type="ARBA" id="ARBA00048930"/>
    </source>
</evidence>
<gene>
    <name evidence="13" type="ORF">MVEN_01240100</name>
</gene>
<comment type="subcellular location">
    <subcellularLocation>
        <location evidence="1">Endoplasmic reticulum</location>
    </subcellularLocation>
</comment>
<evidence type="ECO:0000313" key="13">
    <source>
        <dbReference type="EMBL" id="KAF7352739.1"/>
    </source>
</evidence>
<comment type="pathway">
    <text evidence="2">Lipid metabolism; sphingolipid metabolism.</text>
</comment>
<comment type="catalytic activity">
    <reaction evidence="11">
        <text>sphinganine + NADP(+) = 3-oxosphinganine + NADPH + H(+)</text>
        <dbReference type="Rhea" id="RHEA:22640"/>
        <dbReference type="ChEBI" id="CHEBI:15378"/>
        <dbReference type="ChEBI" id="CHEBI:57783"/>
        <dbReference type="ChEBI" id="CHEBI:57817"/>
        <dbReference type="ChEBI" id="CHEBI:58299"/>
        <dbReference type="ChEBI" id="CHEBI:58349"/>
        <dbReference type="EC" id="1.1.1.102"/>
    </reaction>
    <physiologicalReaction direction="right-to-left" evidence="11">
        <dbReference type="Rhea" id="RHEA:22642"/>
    </physiologicalReaction>
</comment>